<dbReference type="Proteomes" id="UP000535543">
    <property type="component" value="Unassembled WGS sequence"/>
</dbReference>
<protein>
    <submittedName>
        <fullName evidence="1">Uncharacterized protein</fullName>
    </submittedName>
</protein>
<evidence type="ECO:0000313" key="2">
    <source>
        <dbReference type="Proteomes" id="UP000535543"/>
    </source>
</evidence>
<comment type="caution">
    <text evidence="1">The sequence shown here is derived from an EMBL/GenBank/DDBJ whole genome shotgun (WGS) entry which is preliminary data.</text>
</comment>
<evidence type="ECO:0000313" key="1">
    <source>
        <dbReference type="EMBL" id="NMN93925.1"/>
    </source>
</evidence>
<accession>A0A848K463</accession>
<name>A0A848K463_9NOCA</name>
<organism evidence="1 2">
    <name type="scientific">Antrihabitans stalactiti</name>
    <dbReference type="NCBI Taxonomy" id="2584121"/>
    <lineage>
        <taxon>Bacteria</taxon>
        <taxon>Bacillati</taxon>
        <taxon>Actinomycetota</taxon>
        <taxon>Actinomycetes</taxon>
        <taxon>Mycobacteriales</taxon>
        <taxon>Nocardiaceae</taxon>
        <taxon>Antrihabitans</taxon>
    </lineage>
</organism>
<gene>
    <name evidence="1" type="ORF">FGL95_02610</name>
</gene>
<reference evidence="1 2" key="2">
    <citation type="submission" date="2020-06" db="EMBL/GenBank/DDBJ databases">
        <title>Antribacter stalactiti gen. nov., sp. nov., a new member of the family Nacardiaceae isolated from a cave.</title>
        <authorList>
            <person name="Kim I.S."/>
        </authorList>
    </citation>
    <scope>NUCLEOTIDE SEQUENCE [LARGE SCALE GENOMIC DNA]</scope>
    <source>
        <strain evidence="1 2">YC2-7</strain>
    </source>
</reference>
<reference evidence="1 2" key="1">
    <citation type="submission" date="2019-05" db="EMBL/GenBank/DDBJ databases">
        <authorList>
            <person name="Lee S.D."/>
        </authorList>
    </citation>
    <scope>NUCLEOTIDE SEQUENCE [LARGE SCALE GENOMIC DNA]</scope>
    <source>
        <strain evidence="1 2">YC2-7</strain>
    </source>
</reference>
<keyword evidence="2" id="KW-1185">Reference proteome</keyword>
<dbReference type="EMBL" id="VCQU01000001">
    <property type="protein sequence ID" value="NMN93925.1"/>
    <property type="molecule type" value="Genomic_DNA"/>
</dbReference>
<proteinExistence type="predicted"/>
<sequence>MNVLIEMTALSMSRSASCGDAEKLAAWFEAKARLHEHLAAEGGADRARESALAVQAHEHSLRLLRTRAVA</sequence>
<dbReference type="AlphaFoldDB" id="A0A848K463"/>